<dbReference type="SUPFAM" id="SSF53649">
    <property type="entry name" value="Alkaline phosphatase-like"/>
    <property type="match status" value="1"/>
</dbReference>
<evidence type="ECO:0000313" key="4">
    <source>
        <dbReference type="EMBL" id="MFD0796256.1"/>
    </source>
</evidence>
<dbReference type="Gene3D" id="3.30.1120.10">
    <property type="match status" value="1"/>
</dbReference>
<keyword evidence="2" id="KW-0378">Hydrolase</keyword>
<keyword evidence="5" id="KW-1185">Reference proteome</keyword>
<dbReference type="InterPro" id="IPR050738">
    <property type="entry name" value="Sulfatase"/>
</dbReference>
<protein>
    <submittedName>
        <fullName evidence="4">Sulfatase</fullName>
    </submittedName>
</protein>
<reference evidence="5" key="1">
    <citation type="journal article" date="2019" name="Int. J. Syst. Evol. Microbiol.">
        <title>The Global Catalogue of Microorganisms (GCM) 10K type strain sequencing project: providing services to taxonomists for standard genome sequencing and annotation.</title>
        <authorList>
            <consortium name="The Broad Institute Genomics Platform"/>
            <consortium name="The Broad Institute Genome Sequencing Center for Infectious Disease"/>
            <person name="Wu L."/>
            <person name="Ma J."/>
        </authorList>
    </citation>
    <scope>NUCLEOTIDE SEQUENCE [LARGE SCALE GENOMIC DNA]</scope>
    <source>
        <strain evidence="5">CCUG 61948</strain>
    </source>
</reference>
<dbReference type="EMBL" id="JBHTHY010000003">
    <property type="protein sequence ID" value="MFD0796256.1"/>
    <property type="molecule type" value="Genomic_DNA"/>
</dbReference>
<feature type="domain" description="Sulfatase N-terminal" evidence="3">
    <location>
        <begin position="35"/>
        <end position="388"/>
    </location>
</feature>
<evidence type="ECO:0000259" key="3">
    <source>
        <dbReference type="Pfam" id="PF00884"/>
    </source>
</evidence>
<dbReference type="Gene3D" id="3.40.720.10">
    <property type="entry name" value="Alkaline Phosphatase, subunit A"/>
    <property type="match status" value="1"/>
</dbReference>
<dbReference type="InterPro" id="IPR000917">
    <property type="entry name" value="Sulfatase_N"/>
</dbReference>
<evidence type="ECO:0000256" key="2">
    <source>
        <dbReference type="ARBA" id="ARBA00022801"/>
    </source>
</evidence>
<sequence>MGKSSFFYAPYLFFTILVSVLSCEEEPKIIVPEQPNLLYIFPDQFRNASLGLHHRDPVHTPNMDKLASEGLVLTNAISNFPLCSPHRAMLMTGKLPYNNQVLTNSNSQRYKYNNSWQRHDVSFSDILIRNGYDAGYVGKLHLTSPRPIAGKDSIIWDAYTPKEDRHGFNFWYSYGTYDQHFTPHYWINDAKEEELTYINEWSPKHEADIIIEYIKNKKDTMRNKKKPFALFWSMNPPHPPYQHVPEKYLEPYKHRSLEELLIRVNVDLDTKAEHLAFHKGATRGRAQLAKEHVRNHFAMITGVDEQIGRVLQALKKEGLDENTIVVISSDHGEMMGSHGLMSKNIWYEEAINVPFIIKWPKRIGMGLKNDILLGTPDIMPTLVNLMGATKGVPSDLDGQDLSDQLLTGKGESPSYQLYYYIEEGRPESGHRGIRTKQYTYVVAIENSGNIHKYVFDNLADPYQMQNLAARNILLQQELHAKLLDALELKKDPWLKNFR</sequence>
<evidence type="ECO:0000313" key="5">
    <source>
        <dbReference type="Proteomes" id="UP001597012"/>
    </source>
</evidence>
<gene>
    <name evidence="4" type="ORF">ACFQZJ_02195</name>
</gene>
<dbReference type="PANTHER" id="PTHR42693:SF53">
    <property type="entry name" value="ENDO-4-O-SULFATASE"/>
    <property type="match status" value="1"/>
</dbReference>
<dbReference type="InterPro" id="IPR017850">
    <property type="entry name" value="Alkaline_phosphatase_core_sf"/>
</dbReference>
<accession>A0ABW3AYX1</accession>
<evidence type="ECO:0000256" key="1">
    <source>
        <dbReference type="ARBA" id="ARBA00008779"/>
    </source>
</evidence>
<dbReference type="Pfam" id="PF00884">
    <property type="entry name" value="Sulfatase"/>
    <property type="match status" value="1"/>
</dbReference>
<dbReference type="RefSeq" id="WP_379931956.1">
    <property type="nucleotide sequence ID" value="NZ_JBHTHY010000003.1"/>
</dbReference>
<dbReference type="PROSITE" id="PS51257">
    <property type="entry name" value="PROKAR_LIPOPROTEIN"/>
    <property type="match status" value="1"/>
</dbReference>
<organism evidence="4 5">
    <name type="scientific">Maribacter chungangensis</name>
    <dbReference type="NCBI Taxonomy" id="1069117"/>
    <lineage>
        <taxon>Bacteria</taxon>
        <taxon>Pseudomonadati</taxon>
        <taxon>Bacteroidota</taxon>
        <taxon>Flavobacteriia</taxon>
        <taxon>Flavobacteriales</taxon>
        <taxon>Flavobacteriaceae</taxon>
        <taxon>Maribacter</taxon>
    </lineage>
</organism>
<comment type="similarity">
    <text evidence="1">Belongs to the sulfatase family.</text>
</comment>
<proteinExistence type="inferred from homology"/>
<dbReference type="CDD" id="cd16034">
    <property type="entry name" value="sulfatase_like"/>
    <property type="match status" value="1"/>
</dbReference>
<dbReference type="Proteomes" id="UP001597012">
    <property type="component" value="Unassembled WGS sequence"/>
</dbReference>
<comment type="caution">
    <text evidence="4">The sequence shown here is derived from an EMBL/GenBank/DDBJ whole genome shotgun (WGS) entry which is preliminary data.</text>
</comment>
<dbReference type="PANTHER" id="PTHR42693">
    <property type="entry name" value="ARYLSULFATASE FAMILY MEMBER"/>
    <property type="match status" value="1"/>
</dbReference>
<name>A0ABW3AYX1_9FLAO</name>